<dbReference type="EMBL" id="BKCJ010002733">
    <property type="protein sequence ID" value="GEU50563.1"/>
    <property type="molecule type" value="Genomic_DNA"/>
</dbReference>
<protein>
    <submittedName>
        <fullName evidence="1">Uncharacterized protein</fullName>
    </submittedName>
</protein>
<accession>A0A6L2KM23</accession>
<dbReference type="AlphaFoldDB" id="A0A6L2KM23"/>
<reference evidence="1" key="1">
    <citation type="journal article" date="2019" name="Sci. Rep.">
        <title>Draft genome of Tanacetum cinerariifolium, the natural source of mosquito coil.</title>
        <authorList>
            <person name="Yamashiro T."/>
            <person name="Shiraishi A."/>
            <person name="Satake H."/>
            <person name="Nakayama K."/>
        </authorList>
    </citation>
    <scope>NUCLEOTIDE SEQUENCE</scope>
</reference>
<organism evidence="1">
    <name type="scientific">Tanacetum cinerariifolium</name>
    <name type="common">Dalmatian daisy</name>
    <name type="synonym">Chrysanthemum cinerariifolium</name>
    <dbReference type="NCBI Taxonomy" id="118510"/>
    <lineage>
        <taxon>Eukaryota</taxon>
        <taxon>Viridiplantae</taxon>
        <taxon>Streptophyta</taxon>
        <taxon>Embryophyta</taxon>
        <taxon>Tracheophyta</taxon>
        <taxon>Spermatophyta</taxon>
        <taxon>Magnoliopsida</taxon>
        <taxon>eudicotyledons</taxon>
        <taxon>Gunneridae</taxon>
        <taxon>Pentapetalae</taxon>
        <taxon>asterids</taxon>
        <taxon>campanulids</taxon>
        <taxon>Asterales</taxon>
        <taxon>Asteraceae</taxon>
        <taxon>Asteroideae</taxon>
        <taxon>Anthemideae</taxon>
        <taxon>Anthemidinae</taxon>
        <taxon>Tanacetum</taxon>
    </lineage>
</organism>
<sequence length="288" mass="33169">MTAFRVLKTQFHKFIKSRSSLDDDDGLMTRKYFLEYTRTEVQQFRDTLIQYMKSVKKSIDERALHKREYDSRDTRSMSGNDINADDAYIKPIYDEEPMAKSWKVYSILLFDEYLNGENQVVSKSFPVTTANASDKRQQQPDSTSSTSTLATTISADGNFDFEDENPSNVIIKQHCVLSALRRYGNEKKQTYICVIGSYALSWKPCQGDSSKLNLPDYRYKRRCCNLIPTESDSLPHAHAQATKTFYKHQDSRIKKAQELKTKTSATLIIKIFLKAIKIIKTKIVKGNC</sequence>
<evidence type="ECO:0000313" key="1">
    <source>
        <dbReference type="EMBL" id="GEU50563.1"/>
    </source>
</evidence>
<comment type="caution">
    <text evidence="1">The sequence shown here is derived from an EMBL/GenBank/DDBJ whole genome shotgun (WGS) entry which is preliminary data.</text>
</comment>
<gene>
    <name evidence="1" type="ORF">Tci_022541</name>
</gene>
<proteinExistence type="predicted"/>
<name>A0A6L2KM23_TANCI</name>